<proteinExistence type="predicted"/>
<organism evidence="1 2">
    <name type="scientific">Melastoma candidum</name>
    <dbReference type="NCBI Taxonomy" id="119954"/>
    <lineage>
        <taxon>Eukaryota</taxon>
        <taxon>Viridiplantae</taxon>
        <taxon>Streptophyta</taxon>
        <taxon>Embryophyta</taxon>
        <taxon>Tracheophyta</taxon>
        <taxon>Spermatophyta</taxon>
        <taxon>Magnoliopsida</taxon>
        <taxon>eudicotyledons</taxon>
        <taxon>Gunneridae</taxon>
        <taxon>Pentapetalae</taxon>
        <taxon>rosids</taxon>
        <taxon>malvids</taxon>
        <taxon>Myrtales</taxon>
        <taxon>Melastomataceae</taxon>
        <taxon>Melastomatoideae</taxon>
        <taxon>Melastomateae</taxon>
        <taxon>Melastoma</taxon>
    </lineage>
</organism>
<sequence length="210" mass="23091">MDPHGNSSVATTGTRSPCGACKFLRRKCAVDCIFAPYFSSDQGPARFAAVHKVFGASNVSKLLMHLPVADRCEAVVTIAYEAQARIRDPVYGCVAHIFALQQQVAYLQAQLMNVRALLPAQNFTSSGRNFTDTGRYSLKNFASLKSSLDHHSHDLDVLAGEIRVPSVGEGGDVNDYSSKSQNHHHHHHKTDPNNCDLGELHSLAFRMMRN</sequence>
<reference evidence="2" key="1">
    <citation type="journal article" date="2023" name="Front. Plant Sci.">
        <title>Chromosomal-level genome assembly of Melastoma candidum provides insights into trichome evolution.</title>
        <authorList>
            <person name="Zhong Y."/>
            <person name="Wu W."/>
            <person name="Sun C."/>
            <person name="Zou P."/>
            <person name="Liu Y."/>
            <person name="Dai S."/>
            <person name="Zhou R."/>
        </authorList>
    </citation>
    <scope>NUCLEOTIDE SEQUENCE [LARGE SCALE GENOMIC DNA]</scope>
</reference>
<name>A0ACB9QKA0_9MYRT</name>
<gene>
    <name evidence="1" type="ORF">MLD38_020225</name>
</gene>
<evidence type="ECO:0000313" key="2">
    <source>
        <dbReference type="Proteomes" id="UP001057402"/>
    </source>
</evidence>
<dbReference type="Proteomes" id="UP001057402">
    <property type="component" value="Chromosome 6"/>
</dbReference>
<keyword evidence="2" id="KW-1185">Reference proteome</keyword>
<accession>A0ACB9QKA0</accession>
<evidence type="ECO:0000313" key="1">
    <source>
        <dbReference type="EMBL" id="KAI4364088.1"/>
    </source>
</evidence>
<comment type="caution">
    <text evidence="1">The sequence shown here is derived from an EMBL/GenBank/DDBJ whole genome shotgun (WGS) entry which is preliminary data.</text>
</comment>
<protein>
    <submittedName>
        <fullName evidence="1">Uncharacterized protein</fullName>
    </submittedName>
</protein>
<dbReference type="EMBL" id="CM042885">
    <property type="protein sequence ID" value="KAI4364088.1"/>
    <property type="molecule type" value="Genomic_DNA"/>
</dbReference>